<dbReference type="RefSeq" id="WP_152583581.1">
    <property type="nucleotide sequence ID" value="NZ_JAVJPO010000010.1"/>
</dbReference>
<dbReference type="AlphaFoldDB" id="A0A9E5MI25"/>
<dbReference type="Proteomes" id="UP000818266">
    <property type="component" value="Unassembled WGS sequence"/>
</dbReference>
<protein>
    <submittedName>
        <fullName evidence="1">Uncharacterized protein</fullName>
    </submittedName>
</protein>
<evidence type="ECO:0000313" key="2">
    <source>
        <dbReference type="Proteomes" id="UP000818266"/>
    </source>
</evidence>
<dbReference type="EMBL" id="VIKT02000010">
    <property type="protein sequence ID" value="NHF63095.1"/>
    <property type="molecule type" value="Genomic_DNA"/>
</dbReference>
<reference evidence="1 2" key="1">
    <citation type="submission" date="2019-06" db="EMBL/GenBank/DDBJ databases">
        <authorList>
            <person name="De-Chao Zhang Q."/>
        </authorList>
    </citation>
    <scope>NUCLEOTIDE SEQUENCE [LARGE SCALE GENOMIC DNA]</scope>
    <source>
        <strain evidence="1 2">KN1116</strain>
    </source>
</reference>
<evidence type="ECO:0000313" key="1">
    <source>
        <dbReference type="EMBL" id="NHF63095.1"/>
    </source>
</evidence>
<proteinExistence type="predicted"/>
<accession>A0A9E5MI25</accession>
<keyword evidence="2" id="KW-1185">Reference proteome</keyword>
<name>A0A9E5MI25_9MICO</name>
<dbReference type="OrthoDB" id="5118233at2"/>
<reference evidence="1 2" key="2">
    <citation type="submission" date="2020-03" db="EMBL/GenBank/DDBJ databases">
        <title>Chryseoglobus sp. isolated from a deep-sea seamount.</title>
        <authorList>
            <person name="Zhang D.-C."/>
        </authorList>
    </citation>
    <scope>NUCLEOTIDE SEQUENCE [LARGE SCALE GENOMIC DNA]</scope>
    <source>
        <strain evidence="1 2">KN1116</strain>
    </source>
</reference>
<comment type="caution">
    <text evidence="1">The sequence shown here is derived from an EMBL/GenBank/DDBJ whole genome shotgun (WGS) entry which is preliminary data.</text>
</comment>
<sequence length="135" mass="15339">MSSWRVEYFSDDFERFYLRLPAYEQAVVTAAITHVLEAHGIDAFDGGWGKPLGGGLYEFRVQRSLDAILSLAGVAPSQSETMGRQVSLRVFCTFHGDRIVLLFHGYNKGKDPSKRRQHKEIAKARKALTAWKRDH</sequence>
<gene>
    <name evidence="1" type="ORF">FK219_007560</name>
</gene>
<organism evidence="1 2">
    <name type="scientific">Microcella pacifica</name>
    <dbReference type="NCBI Taxonomy" id="2591847"/>
    <lineage>
        <taxon>Bacteria</taxon>
        <taxon>Bacillati</taxon>
        <taxon>Actinomycetota</taxon>
        <taxon>Actinomycetes</taxon>
        <taxon>Micrococcales</taxon>
        <taxon>Microbacteriaceae</taxon>
        <taxon>Microcella</taxon>
    </lineage>
</organism>